<feature type="transmembrane region" description="Helical" evidence="1">
    <location>
        <begin position="353"/>
        <end position="375"/>
    </location>
</feature>
<keyword evidence="1" id="KW-1133">Transmembrane helix</keyword>
<name>A0A840P7U1_9ACTN</name>
<dbReference type="RefSeq" id="WP_185050457.1">
    <property type="nucleotide sequence ID" value="NZ_BAABIX010000001.1"/>
</dbReference>
<proteinExistence type="predicted"/>
<organism evidence="2 3">
    <name type="scientific">Thermocatellispora tengchongensis</name>
    <dbReference type="NCBI Taxonomy" id="1073253"/>
    <lineage>
        <taxon>Bacteria</taxon>
        <taxon>Bacillati</taxon>
        <taxon>Actinomycetota</taxon>
        <taxon>Actinomycetes</taxon>
        <taxon>Streptosporangiales</taxon>
        <taxon>Streptosporangiaceae</taxon>
        <taxon>Thermocatellispora</taxon>
    </lineage>
</organism>
<dbReference type="Proteomes" id="UP000578449">
    <property type="component" value="Unassembled WGS sequence"/>
</dbReference>
<feature type="transmembrane region" description="Helical" evidence="1">
    <location>
        <begin position="106"/>
        <end position="125"/>
    </location>
</feature>
<evidence type="ECO:0000313" key="3">
    <source>
        <dbReference type="Proteomes" id="UP000578449"/>
    </source>
</evidence>
<evidence type="ECO:0000313" key="2">
    <source>
        <dbReference type="EMBL" id="MBB5133500.1"/>
    </source>
</evidence>
<dbReference type="AlphaFoldDB" id="A0A840P7U1"/>
<evidence type="ECO:0008006" key="4">
    <source>
        <dbReference type="Google" id="ProtNLM"/>
    </source>
</evidence>
<feature type="transmembrane region" description="Helical" evidence="1">
    <location>
        <begin position="289"/>
        <end position="309"/>
    </location>
</feature>
<comment type="caution">
    <text evidence="2">The sequence shown here is derived from an EMBL/GenBank/DDBJ whole genome shotgun (WGS) entry which is preliminary data.</text>
</comment>
<keyword evidence="3" id="KW-1185">Reference proteome</keyword>
<gene>
    <name evidence="2" type="ORF">HNP84_003226</name>
</gene>
<dbReference type="EMBL" id="JACHGN010000006">
    <property type="protein sequence ID" value="MBB5133500.1"/>
    <property type="molecule type" value="Genomic_DNA"/>
</dbReference>
<keyword evidence="1" id="KW-0472">Membrane</keyword>
<evidence type="ECO:0000256" key="1">
    <source>
        <dbReference type="SAM" id="Phobius"/>
    </source>
</evidence>
<feature type="transmembrane region" description="Helical" evidence="1">
    <location>
        <begin position="264"/>
        <end position="283"/>
    </location>
</feature>
<accession>A0A840P7U1</accession>
<keyword evidence="1" id="KW-0812">Transmembrane</keyword>
<feature type="transmembrane region" description="Helical" evidence="1">
    <location>
        <begin position="172"/>
        <end position="189"/>
    </location>
</feature>
<reference evidence="2 3" key="1">
    <citation type="submission" date="2020-08" db="EMBL/GenBank/DDBJ databases">
        <title>Genomic Encyclopedia of Type Strains, Phase IV (KMG-IV): sequencing the most valuable type-strain genomes for metagenomic binning, comparative biology and taxonomic classification.</title>
        <authorList>
            <person name="Goeker M."/>
        </authorList>
    </citation>
    <scope>NUCLEOTIDE SEQUENCE [LARGE SCALE GENOMIC DNA]</scope>
    <source>
        <strain evidence="2 3">DSM 45615</strain>
    </source>
</reference>
<sequence>MTRSRVAAPAALLALAAVAYGAGQLLLVPPSLGIGWDEAVYAGQYAAHAPPPLFSAPRARGVPLLVAPVVMLTDSVPVLRLYLAVMSSLALYAAFAVWLRVRHDRSVPLAALLFGGCWLSLFYGPQAMPNLYVALAGVASAGFLVLGGRSRLAPLGLAGSMAVMSLMRPSDALVAAAVLAVAALAVPGWRRIGSLAGLAAGLAVGWGQWSAEAVAAFGGIGARLREAGEHNSAGWTVTVAEHARALDGPTLCRFGADCGPISPVALLWWLAIPAMAGVGLWAARRDGHLGPMLLAAVCGVAMALPYLFYVGYAAPRFLLPAYALLALPVAGAVTALTVTAQPGWPATTAAPPAVRGLAVVVAAGVLAHLALHGAVAHRMAAINVKVREEVRLAAEGLRARGVRPPCMIYGESAVQIGYLIGCDSQGIVRRFGERPAARVSRALTRGDRVVVVYGEVRPPSYVAAWPGGDLPGGLRAHFAP</sequence>
<protein>
    <recommendedName>
        <fullName evidence="4">Glycosyltransferase RgtA/B/C/D-like domain-containing protein</fullName>
    </recommendedName>
</protein>
<feature type="transmembrane region" description="Helical" evidence="1">
    <location>
        <begin position="81"/>
        <end position="99"/>
    </location>
</feature>
<feature type="transmembrane region" description="Helical" evidence="1">
    <location>
        <begin position="321"/>
        <end position="341"/>
    </location>
</feature>